<sequence length="88" mass="9699">MSTAIITKVPTRLRRINTVGLNAAFSTTKYRSQAQPSSIRSYVSQLISGPRGRICMASGLAVVGLIDYEIWMMYSARNKKTNPSTSDI</sequence>
<name>A0A9P9WWY4_9PEZI</name>
<comment type="caution">
    <text evidence="1">The sequence shown here is derived from an EMBL/GenBank/DDBJ whole genome shotgun (WGS) entry which is preliminary data.</text>
</comment>
<proteinExistence type="predicted"/>
<gene>
    <name evidence="1" type="ORF">JX265_000985</name>
</gene>
<accession>A0A9P9WWY4</accession>
<evidence type="ECO:0000313" key="2">
    <source>
        <dbReference type="Proteomes" id="UP000829685"/>
    </source>
</evidence>
<dbReference type="EMBL" id="JAFIMR010000002">
    <property type="protein sequence ID" value="KAI1880745.1"/>
    <property type="molecule type" value="Genomic_DNA"/>
</dbReference>
<evidence type="ECO:0000313" key="1">
    <source>
        <dbReference type="EMBL" id="KAI1880745.1"/>
    </source>
</evidence>
<protein>
    <submittedName>
        <fullName evidence="1">Uncharacterized protein</fullName>
    </submittedName>
</protein>
<dbReference type="AlphaFoldDB" id="A0A9P9WWY4"/>
<keyword evidence="2" id="KW-1185">Reference proteome</keyword>
<organism evidence="1 2">
    <name type="scientific">Neoarthrinium moseri</name>
    <dbReference type="NCBI Taxonomy" id="1658444"/>
    <lineage>
        <taxon>Eukaryota</taxon>
        <taxon>Fungi</taxon>
        <taxon>Dikarya</taxon>
        <taxon>Ascomycota</taxon>
        <taxon>Pezizomycotina</taxon>
        <taxon>Sordariomycetes</taxon>
        <taxon>Xylariomycetidae</taxon>
        <taxon>Amphisphaeriales</taxon>
        <taxon>Apiosporaceae</taxon>
        <taxon>Neoarthrinium</taxon>
    </lineage>
</organism>
<reference evidence="1" key="1">
    <citation type="submission" date="2021-03" db="EMBL/GenBank/DDBJ databases">
        <title>Revisited historic fungal species revealed as producer of novel bioactive compounds through whole genome sequencing and comparative genomics.</title>
        <authorList>
            <person name="Vignolle G.A."/>
            <person name="Hochenegger N."/>
            <person name="Mach R.L."/>
            <person name="Mach-Aigner A.R."/>
            <person name="Javad Rahimi M."/>
            <person name="Salim K.A."/>
            <person name="Chan C.M."/>
            <person name="Lim L.B.L."/>
            <person name="Cai F."/>
            <person name="Druzhinina I.S."/>
            <person name="U'Ren J.M."/>
            <person name="Derntl C."/>
        </authorList>
    </citation>
    <scope>NUCLEOTIDE SEQUENCE</scope>
    <source>
        <strain evidence="1">TUCIM 5799</strain>
    </source>
</reference>
<dbReference type="Proteomes" id="UP000829685">
    <property type="component" value="Unassembled WGS sequence"/>
</dbReference>